<dbReference type="GO" id="GO:0016747">
    <property type="term" value="F:acyltransferase activity, transferring groups other than amino-acyl groups"/>
    <property type="evidence" value="ECO:0007669"/>
    <property type="project" value="InterPro"/>
</dbReference>
<comment type="caution">
    <text evidence="3">The sequence shown here is derived from an EMBL/GenBank/DDBJ whole genome shotgun (WGS) entry which is preliminary data.</text>
</comment>
<dbReference type="PROSITE" id="PS51186">
    <property type="entry name" value="GNAT"/>
    <property type="match status" value="1"/>
</dbReference>
<keyword evidence="4" id="KW-1185">Reference proteome</keyword>
<dbReference type="SUPFAM" id="SSF55729">
    <property type="entry name" value="Acyl-CoA N-acyltransferases (Nat)"/>
    <property type="match status" value="1"/>
</dbReference>
<dbReference type="Gene3D" id="3.40.630.30">
    <property type="match status" value="1"/>
</dbReference>
<name>A0A7W8YAV3_9MICC</name>
<evidence type="ECO:0000256" key="1">
    <source>
        <dbReference type="SAM" id="MobiDB-lite"/>
    </source>
</evidence>
<organism evidence="3 4">
    <name type="scientific">Neomicrococcus lactis</name>
    <dbReference type="NCBI Taxonomy" id="732241"/>
    <lineage>
        <taxon>Bacteria</taxon>
        <taxon>Bacillati</taxon>
        <taxon>Actinomycetota</taxon>
        <taxon>Actinomycetes</taxon>
        <taxon>Micrococcales</taxon>
        <taxon>Micrococcaceae</taxon>
        <taxon>Neomicrococcus</taxon>
    </lineage>
</organism>
<evidence type="ECO:0000313" key="4">
    <source>
        <dbReference type="Proteomes" id="UP000523863"/>
    </source>
</evidence>
<protein>
    <submittedName>
        <fullName evidence="3">GNAT superfamily N-acetyltransferase</fullName>
    </submittedName>
</protein>
<accession>A0A7W8YAV3</accession>
<dbReference type="EMBL" id="JACHBL010000001">
    <property type="protein sequence ID" value="MBB5598149.1"/>
    <property type="molecule type" value="Genomic_DNA"/>
</dbReference>
<feature type="compositionally biased region" description="Low complexity" evidence="1">
    <location>
        <begin position="333"/>
        <end position="350"/>
    </location>
</feature>
<dbReference type="Pfam" id="PF00583">
    <property type="entry name" value="Acetyltransf_1"/>
    <property type="match status" value="1"/>
</dbReference>
<feature type="region of interest" description="Disordered" evidence="1">
    <location>
        <begin position="315"/>
        <end position="350"/>
    </location>
</feature>
<feature type="domain" description="N-acetyltransferase" evidence="2">
    <location>
        <begin position="11"/>
        <end position="159"/>
    </location>
</feature>
<dbReference type="InterPro" id="IPR000182">
    <property type="entry name" value="GNAT_dom"/>
</dbReference>
<dbReference type="AlphaFoldDB" id="A0A7W8YAV3"/>
<dbReference type="Proteomes" id="UP000523863">
    <property type="component" value="Unassembled WGS sequence"/>
</dbReference>
<keyword evidence="3" id="KW-0808">Transferase</keyword>
<evidence type="ECO:0000313" key="3">
    <source>
        <dbReference type="EMBL" id="MBB5598149.1"/>
    </source>
</evidence>
<reference evidence="3 4" key="1">
    <citation type="submission" date="2020-08" db="EMBL/GenBank/DDBJ databases">
        <title>Sequencing the genomes of 1000 actinobacteria strains.</title>
        <authorList>
            <person name="Klenk H.-P."/>
        </authorList>
    </citation>
    <scope>NUCLEOTIDE SEQUENCE [LARGE SCALE GENOMIC DNA]</scope>
    <source>
        <strain evidence="3 4">DSM 23694</strain>
    </source>
</reference>
<evidence type="ECO:0000259" key="2">
    <source>
        <dbReference type="PROSITE" id="PS51186"/>
    </source>
</evidence>
<proteinExistence type="predicted"/>
<gene>
    <name evidence="3" type="ORF">BKA12_001229</name>
</gene>
<dbReference type="CDD" id="cd04301">
    <property type="entry name" value="NAT_SF"/>
    <property type="match status" value="1"/>
</dbReference>
<dbReference type="InterPro" id="IPR016181">
    <property type="entry name" value="Acyl_CoA_acyltransferase"/>
</dbReference>
<sequence length="350" mass="37902">MMNSETLPEGLSIRSWEEGDDLRLLEIWGDPSSPQAHEARTMLRENSNEPWARTLVVEDQGIPIAAGTIYESSLHPERNWIYVEVAREHRRQGIGTELTRRLRAEAAASSSQEVKTRFTFAAGTSADANPAEAFTMAMGLNPIMRSRLVVVEPEALPLPVFDDNGLTLEEIATGSVELTRVVADYYNATHDWDRSEMTLGRAQTMLLGDHTGAKGCIVLRDKPKTQGGRILTFAVSYESARVDAPADVLIGWDPSLPDADIRDSVRGLLAMLVHQYPVQLEVDDSMVPLADLVDALLVSGSATVIATTIIVASGVDPQTGEPTAESSEEASEDGASTESAETSAPSTEEL</sequence>